<evidence type="ECO:0000313" key="11">
    <source>
        <dbReference type="EMBL" id="ALP51787.1"/>
    </source>
</evidence>
<dbReference type="SMART" id="SM00387">
    <property type="entry name" value="HATPase_c"/>
    <property type="match status" value="1"/>
</dbReference>
<dbReference type="AlphaFoldDB" id="A0A0S2T9E4"/>
<accession>A0A0S2T9E4</accession>
<evidence type="ECO:0000256" key="7">
    <source>
        <dbReference type="PROSITE-ProRule" id="PRU00169"/>
    </source>
</evidence>
<evidence type="ECO:0000256" key="6">
    <source>
        <dbReference type="ARBA" id="ARBA00022777"/>
    </source>
</evidence>
<dbReference type="EC" id="2.7.13.3" evidence="3"/>
<dbReference type="PANTHER" id="PTHR43047:SF72">
    <property type="entry name" value="OSMOSENSING HISTIDINE PROTEIN KINASE SLN1"/>
    <property type="match status" value="1"/>
</dbReference>
<dbReference type="InterPro" id="IPR001789">
    <property type="entry name" value="Sig_transdc_resp-reg_receiver"/>
</dbReference>
<evidence type="ECO:0000256" key="1">
    <source>
        <dbReference type="ARBA" id="ARBA00000085"/>
    </source>
</evidence>
<name>A0A0S2T9E4_9GAMM</name>
<evidence type="ECO:0000259" key="9">
    <source>
        <dbReference type="PROSITE" id="PS50110"/>
    </source>
</evidence>
<dbReference type="SUPFAM" id="SSF47384">
    <property type="entry name" value="Homodimeric domain of signal transducing histidine kinase"/>
    <property type="match status" value="1"/>
</dbReference>
<evidence type="ECO:0000256" key="3">
    <source>
        <dbReference type="ARBA" id="ARBA00012438"/>
    </source>
</evidence>
<dbReference type="PROSITE" id="PS50885">
    <property type="entry name" value="HAMP"/>
    <property type="match status" value="1"/>
</dbReference>
<feature type="domain" description="Histidine kinase" evidence="8">
    <location>
        <begin position="229"/>
        <end position="446"/>
    </location>
</feature>
<dbReference type="InterPro" id="IPR036890">
    <property type="entry name" value="HATPase_C_sf"/>
</dbReference>
<dbReference type="Pfam" id="PF02518">
    <property type="entry name" value="HATPase_c"/>
    <property type="match status" value="1"/>
</dbReference>
<gene>
    <name evidence="11" type="ORF">Tel_00765</name>
</gene>
<dbReference type="PROSITE" id="PS50110">
    <property type="entry name" value="RESPONSE_REGULATORY"/>
    <property type="match status" value="1"/>
</dbReference>
<protein>
    <recommendedName>
        <fullName evidence="3">histidine kinase</fullName>
        <ecNumber evidence="3">2.7.13.3</ecNumber>
    </recommendedName>
</protein>
<organism evidence="11 12">
    <name type="scientific">Candidatus Tenderia electrophaga</name>
    <dbReference type="NCBI Taxonomy" id="1748243"/>
    <lineage>
        <taxon>Bacteria</taxon>
        <taxon>Pseudomonadati</taxon>
        <taxon>Pseudomonadota</taxon>
        <taxon>Gammaproteobacteria</taxon>
        <taxon>Candidatus Tenderiales</taxon>
        <taxon>Candidatus Tenderiaceae</taxon>
        <taxon>Candidatus Tenderia</taxon>
    </lineage>
</organism>
<dbReference type="InterPro" id="IPR003661">
    <property type="entry name" value="HisK_dim/P_dom"/>
</dbReference>
<comment type="catalytic activity">
    <reaction evidence="1">
        <text>ATP + protein L-histidine = ADP + protein N-phospho-L-histidine.</text>
        <dbReference type="EC" id="2.7.13.3"/>
    </reaction>
</comment>
<dbReference type="SUPFAM" id="SSF52172">
    <property type="entry name" value="CheY-like"/>
    <property type="match status" value="1"/>
</dbReference>
<dbReference type="GO" id="GO:0000155">
    <property type="term" value="F:phosphorelay sensor kinase activity"/>
    <property type="evidence" value="ECO:0007669"/>
    <property type="project" value="InterPro"/>
</dbReference>
<comment type="subcellular location">
    <subcellularLocation>
        <location evidence="2">Membrane</location>
    </subcellularLocation>
</comment>
<dbReference type="EMBL" id="CP013099">
    <property type="protein sequence ID" value="ALP51787.1"/>
    <property type="molecule type" value="Genomic_DNA"/>
</dbReference>
<dbReference type="SMART" id="SM00304">
    <property type="entry name" value="HAMP"/>
    <property type="match status" value="1"/>
</dbReference>
<keyword evidence="6" id="KW-0418">Kinase</keyword>
<dbReference type="GO" id="GO:0005886">
    <property type="term" value="C:plasma membrane"/>
    <property type="evidence" value="ECO:0007669"/>
    <property type="project" value="TreeGrafter"/>
</dbReference>
<dbReference type="InterPro" id="IPR003594">
    <property type="entry name" value="HATPase_dom"/>
</dbReference>
<dbReference type="GO" id="GO:0009927">
    <property type="term" value="F:histidine phosphotransfer kinase activity"/>
    <property type="evidence" value="ECO:0007669"/>
    <property type="project" value="TreeGrafter"/>
</dbReference>
<dbReference type="PROSITE" id="PS50109">
    <property type="entry name" value="HIS_KIN"/>
    <property type="match status" value="1"/>
</dbReference>
<dbReference type="SUPFAM" id="SSF158472">
    <property type="entry name" value="HAMP domain-like"/>
    <property type="match status" value="1"/>
</dbReference>
<dbReference type="Proteomes" id="UP000055136">
    <property type="component" value="Chromosome"/>
</dbReference>
<keyword evidence="12" id="KW-1185">Reference proteome</keyword>
<evidence type="ECO:0000313" key="12">
    <source>
        <dbReference type="Proteomes" id="UP000055136"/>
    </source>
</evidence>
<dbReference type="Gene3D" id="3.40.50.2300">
    <property type="match status" value="1"/>
</dbReference>
<proteinExistence type="predicted"/>
<evidence type="ECO:0000259" key="8">
    <source>
        <dbReference type="PROSITE" id="PS50109"/>
    </source>
</evidence>
<dbReference type="Pfam" id="PF00672">
    <property type="entry name" value="HAMP"/>
    <property type="match status" value="1"/>
</dbReference>
<evidence type="ECO:0000259" key="10">
    <source>
        <dbReference type="PROSITE" id="PS50885"/>
    </source>
</evidence>
<dbReference type="Gene3D" id="1.10.287.130">
    <property type="match status" value="1"/>
</dbReference>
<dbReference type="InterPro" id="IPR005467">
    <property type="entry name" value="His_kinase_dom"/>
</dbReference>
<feature type="domain" description="Response regulatory" evidence="9">
    <location>
        <begin position="475"/>
        <end position="592"/>
    </location>
</feature>
<keyword evidence="4 7" id="KW-0597">Phosphoprotein</keyword>
<reference evidence="11" key="1">
    <citation type="submission" date="2015-10" db="EMBL/GenBank/DDBJ databases">
        <title>Description of Candidatus Tenderia electrophaga gen. nov, sp. nov., an Uncultivated Electroautotroph from a Biocathode Enrichment.</title>
        <authorList>
            <person name="Eddie B.J."/>
            <person name="Malanoski A.P."/>
            <person name="Wang Z."/>
            <person name="Hall R.J."/>
            <person name="Oh S.D."/>
            <person name="Heiner C."/>
            <person name="Lin B."/>
            <person name="Strycharz-Glaven S.M."/>
        </authorList>
    </citation>
    <scope>NUCLEOTIDE SEQUENCE [LARGE SCALE GENOMIC DNA]</scope>
    <source>
        <strain evidence="11">NRL1</strain>
    </source>
</reference>
<keyword evidence="5" id="KW-0808">Transferase</keyword>
<dbReference type="CDD" id="cd16922">
    <property type="entry name" value="HATPase_EvgS-ArcB-TorS-like"/>
    <property type="match status" value="1"/>
</dbReference>
<dbReference type="Pfam" id="PF00512">
    <property type="entry name" value="HisKA"/>
    <property type="match status" value="1"/>
</dbReference>
<dbReference type="SMART" id="SM00448">
    <property type="entry name" value="REC"/>
    <property type="match status" value="1"/>
</dbReference>
<evidence type="ECO:0000256" key="5">
    <source>
        <dbReference type="ARBA" id="ARBA00022679"/>
    </source>
</evidence>
<dbReference type="PRINTS" id="PR00344">
    <property type="entry name" value="BCTRLSENSOR"/>
</dbReference>
<evidence type="ECO:0000256" key="4">
    <source>
        <dbReference type="ARBA" id="ARBA00022553"/>
    </source>
</evidence>
<dbReference type="CDD" id="cd00082">
    <property type="entry name" value="HisKA"/>
    <property type="match status" value="1"/>
</dbReference>
<dbReference type="InterPro" id="IPR011006">
    <property type="entry name" value="CheY-like_superfamily"/>
</dbReference>
<dbReference type="PANTHER" id="PTHR43047">
    <property type="entry name" value="TWO-COMPONENT HISTIDINE PROTEIN KINASE"/>
    <property type="match status" value="1"/>
</dbReference>
<dbReference type="KEGG" id="tee:Tel_00765"/>
<dbReference type="SUPFAM" id="SSF55874">
    <property type="entry name" value="ATPase domain of HSP90 chaperone/DNA topoisomerase II/histidine kinase"/>
    <property type="match status" value="1"/>
</dbReference>
<dbReference type="Pfam" id="PF00072">
    <property type="entry name" value="Response_reg"/>
    <property type="match status" value="1"/>
</dbReference>
<dbReference type="CDD" id="cd06225">
    <property type="entry name" value="HAMP"/>
    <property type="match status" value="1"/>
</dbReference>
<dbReference type="InterPro" id="IPR004358">
    <property type="entry name" value="Sig_transdc_His_kin-like_C"/>
</dbReference>
<dbReference type="InterPro" id="IPR003660">
    <property type="entry name" value="HAMP_dom"/>
</dbReference>
<dbReference type="InterPro" id="IPR036097">
    <property type="entry name" value="HisK_dim/P_sf"/>
</dbReference>
<dbReference type="SMART" id="SM00388">
    <property type="entry name" value="HisKA"/>
    <property type="match status" value="1"/>
</dbReference>
<dbReference type="Gene3D" id="3.30.565.10">
    <property type="entry name" value="Histidine kinase-like ATPase, C-terminal domain"/>
    <property type="match status" value="1"/>
</dbReference>
<dbReference type="Gene3D" id="6.10.340.10">
    <property type="match status" value="1"/>
</dbReference>
<sequence length="605" mass="66870">MVLAFMLLMGVIHFYFVPSLLESERASALRYEHEILTALEMGMVQDLLRGDLAAIYATLDGQIENRNGVWVWLELRNADGKRLYPLTPRPRPSGEYLNAIEHVMVWDGAQVAQLSLVADLEEKYMAALTQVRGLEQMVLLVLVLLLGMGLWLQERWVRRPLARLEHAAARISGGDFDVALPAASRDEIGRLTSEFDVMRSNLRSAQQVLIDAKREAEQASQAKSEFLSRMSHELRTPLNAILGFAQLMELDARDPQSREYIGEILRAGDHLLDLIEEVLDLARVEAGKVNLLLVEADAQKLCRACVTLMQPEAKQMGVQLNARLDAIDGARAYVDETRFKQVLINLLSNAIKYNREGGHVTLSCAPYPSGRLRFSVTDTGKGLDQTQQQRLFNPFDRLGAEGGAVSGTGIGLVISKRLIEAMGGEIGFYSRVGEGSTFWVEVDAVDLSHISNDAQSGANVAPTPALAELPMAPKTLLYIEDNRANLHLVQRIIEQHTPYRLLWAADASQGVALAREHMPDLILLDINLPDRDGFAVLDELRALEKAQSVPVVAVSANATLKDVERGQAVGFAAYLTKPIGVKALLKTIANVLSDSERQRNNETMQ</sequence>
<feature type="modified residue" description="4-aspartylphosphate" evidence="7">
    <location>
        <position position="525"/>
    </location>
</feature>
<dbReference type="STRING" id="1748243.Tel_00765"/>
<evidence type="ECO:0000256" key="2">
    <source>
        <dbReference type="ARBA" id="ARBA00004370"/>
    </source>
</evidence>
<feature type="domain" description="HAMP" evidence="10">
    <location>
        <begin position="155"/>
        <end position="207"/>
    </location>
</feature>